<evidence type="ECO:0000256" key="1">
    <source>
        <dbReference type="SAM" id="SignalP"/>
    </source>
</evidence>
<feature type="chain" id="PRO_5036468877" description="Secreted protein" evidence="1">
    <location>
        <begin position="21"/>
        <end position="98"/>
    </location>
</feature>
<reference evidence="2" key="1">
    <citation type="submission" date="2020-08" db="EMBL/GenBank/DDBJ databases">
        <title>Multicomponent nature underlies the extraordinary mechanical properties of spider dragline silk.</title>
        <authorList>
            <person name="Kono N."/>
            <person name="Nakamura H."/>
            <person name="Mori M."/>
            <person name="Yoshida Y."/>
            <person name="Ohtoshi R."/>
            <person name="Malay A.D."/>
            <person name="Moran D.A.P."/>
            <person name="Tomita M."/>
            <person name="Numata K."/>
            <person name="Arakawa K."/>
        </authorList>
    </citation>
    <scope>NUCLEOTIDE SEQUENCE</scope>
</reference>
<name>A0A8X6RDP0_TRICX</name>
<proteinExistence type="predicted"/>
<keyword evidence="3" id="KW-1185">Reference proteome</keyword>
<dbReference type="Proteomes" id="UP000887159">
    <property type="component" value="Unassembled WGS sequence"/>
</dbReference>
<feature type="signal peptide" evidence="1">
    <location>
        <begin position="1"/>
        <end position="20"/>
    </location>
</feature>
<comment type="caution">
    <text evidence="2">The sequence shown here is derived from an EMBL/GenBank/DDBJ whole genome shotgun (WGS) entry which is preliminary data.</text>
</comment>
<evidence type="ECO:0000313" key="2">
    <source>
        <dbReference type="EMBL" id="GFX90264.1"/>
    </source>
</evidence>
<organism evidence="2 3">
    <name type="scientific">Trichonephila clavipes</name>
    <name type="common">Golden silk orbweaver</name>
    <name type="synonym">Nephila clavipes</name>
    <dbReference type="NCBI Taxonomy" id="2585209"/>
    <lineage>
        <taxon>Eukaryota</taxon>
        <taxon>Metazoa</taxon>
        <taxon>Ecdysozoa</taxon>
        <taxon>Arthropoda</taxon>
        <taxon>Chelicerata</taxon>
        <taxon>Arachnida</taxon>
        <taxon>Araneae</taxon>
        <taxon>Araneomorphae</taxon>
        <taxon>Entelegynae</taxon>
        <taxon>Araneoidea</taxon>
        <taxon>Nephilidae</taxon>
        <taxon>Trichonephila</taxon>
    </lineage>
</organism>
<evidence type="ECO:0000313" key="3">
    <source>
        <dbReference type="Proteomes" id="UP000887159"/>
    </source>
</evidence>
<protein>
    <recommendedName>
        <fullName evidence="4">Secreted protein</fullName>
    </recommendedName>
</protein>
<keyword evidence="1" id="KW-0732">Signal</keyword>
<accession>A0A8X6RDP0</accession>
<dbReference type="AlphaFoldDB" id="A0A8X6RDP0"/>
<dbReference type="EMBL" id="BMAU01021094">
    <property type="protein sequence ID" value="GFX90264.1"/>
    <property type="molecule type" value="Genomic_DNA"/>
</dbReference>
<gene>
    <name evidence="2" type="ORF">TNCV_3848391</name>
</gene>
<sequence>MKKVFPLMSILVFGQQLSSGLSFKKGAENPEDSGHYPCMRDITRRASLDRVILLFDIFIPSSARKESSAMLSIRDVKSEQKWIPLPSFFPVFYSQSVL</sequence>
<evidence type="ECO:0008006" key="4">
    <source>
        <dbReference type="Google" id="ProtNLM"/>
    </source>
</evidence>